<name>A0A1V4AXZ1_9BACT</name>
<sequence length="94" mass="11278">MSRKKKVSFQIHNAFIVEETDDGINIIDQHALHEIILYHEIERNLHSSRSLSQRLLIPEMIELSPKDFFFHYQYKKNIWRNWELKLRNSGSAPS</sequence>
<dbReference type="Pfam" id="PF08676">
    <property type="entry name" value="MutL_C"/>
    <property type="match status" value="1"/>
</dbReference>
<dbReference type="GO" id="GO:0005524">
    <property type="term" value="F:ATP binding"/>
    <property type="evidence" value="ECO:0007669"/>
    <property type="project" value="InterPro"/>
</dbReference>
<gene>
    <name evidence="2" type="ORF">AYP45_00405</name>
</gene>
<dbReference type="InterPro" id="IPR037198">
    <property type="entry name" value="MutL_C_sf"/>
</dbReference>
<evidence type="ECO:0000313" key="3">
    <source>
        <dbReference type="Proteomes" id="UP000189681"/>
    </source>
</evidence>
<dbReference type="InterPro" id="IPR042120">
    <property type="entry name" value="MutL_C_dimsub"/>
</dbReference>
<reference evidence="2 3" key="1">
    <citation type="journal article" date="2017" name="Water Res.">
        <title>Discovery and metagenomic analysis of an anammox bacterial enrichment related to Candidatus "Brocadia caroliniensis" in a full-scale glycerol-fed nitritation-denitritation separate centrate treatment process.</title>
        <authorList>
            <person name="Park H."/>
            <person name="Brotto A.C."/>
            <person name="van Loosdrecht M.C."/>
            <person name="Chandran K."/>
        </authorList>
    </citation>
    <scope>NUCLEOTIDE SEQUENCE [LARGE SCALE GENOMIC DNA]</scope>
    <source>
        <strain evidence="2">26THWARD</strain>
    </source>
</reference>
<dbReference type="GO" id="GO:0006298">
    <property type="term" value="P:mismatch repair"/>
    <property type="evidence" value="ECO:0007669"/>
    <property type="project" value="InterPro"/>
</dbReference>
<evidence type="ECO:0000313" key="2">
    <source>
        <dbReference type="EMBL" id="OOP57994.1"/>
    </source>
</evidence>
<comment type="caution">
    <text evidence="2">The sequence shown here is derived from an EMBL/GenBank/DDBJ whole genome shotgun (WGS) entry which is preliminary data.</text>
</comment>
<dbReference type="Gene3D" id="3.30.1370.100">
    <property type="entry name" value="MutL, C-terminal domain, regulatory subdomain"/>
    <property type="match status" value="1"/>
</dbReference>
<dbReference type="STRING" id="1004156.AYP45_00405"/>
<dbReference type="AlphaFoldDB" id="A0A1V4AXZ1"/>
<dbReference type="InterPro" id="IPR014790">
    <property type="entry name" value="MutL_C"/>
</dbReference>
<dbReference type="SUPFAM" id="SSF118116">
    <property type="entry name" value="DNA mismatch repair protein MutL"/>
    <property type="match status" value="1"/>
</dbReference>
<evidence type="ECO:0000259" key="1">
    <source>
        <dbReference type="Pfam" id="PF08676"/>
    </source>
</evidence>
<feature type="domain" description="MutL C-terminal dimerisation" evidence="1">
    <location>
        <begin position="10"/>
        <end position="76"/>
    </location>
</feature>
<dbReference type="InterPro" id="IPR042121">
    <property type="entry name" value="MutL_C_regsub"/>
</dbReference>
<dbReference type="Gene3D" id="3.30.1540.20">
    <property type="entry name" value="MutL, C-terminal domain, dimerisation subdomain"/>
    <property type="match status" value="1"/>
</dbReference>
<organism evidence="2 3">
    <name type="scientific">Candidatus Brocadia carolinensis</name>
    <dbReference type="NCBI Taxonomy" id="1004156"/>
    <lineage>
        <taxon>Bacteria</taxon>
        <taxon>Pseudomonadati</taxon>
        <taxon>Planctomycetota</taxon>
        <taxon>Candidatus Brocadiia</taxon>
        <taxon>Candidatus Brocadiales</taxon>
        <taxon>Candidatus Brocadiaceae</taxon>
        <taxon>Candidatus Brocadia</taxon>
    </lineage>
</organism>
<protein>
    <recommendedName>
        <fullName evidence="1">MutL C-terminal dimerisation domain-containing protein</fullName>
    </recommendedName>
</protein>
<accession>A0A1V4AXZ1</accession>
<dbReference type="Proteomes" id="UP000189681">
    <property type="component" value="Unassembled WGS sequence"/>
</dbReference>
<dbReference type="EMBL" id="AYTS01000004">
    <property type="protein sequence ID" value="OOP57994.1"/>
    <property type="molecule type" value="Genomic_DNA"/>
</dbReference>
<proteinExistence type="predicted"/>